<proteinExistence type="predicted"/>
<keyword evidence="2" id="KW-1133">Transmembrane helix</keyword>
<accession>A0AA40KD07</accession>
<keyword evidence="4" id="KW-1185">Reference proteome</keyword>
<organism evidence="3 4">
    <name type="scientific">Schizothecium vesticola</name>
    <dbReference type="NCBI Taxonomy" id="314040"/>
    <lineage>
        <taxon>Eukaryota</taxon>
        <taxon>Fungi</taxon>
        <taxon>Dikarya</taxon>
        <taxon>Ascomycota</taxon>
        <taxon>Pezizomycotina</taxon>
        <taxon>Sordariomycetes</taxon>
        <taxon>Sordariomycetidae</taxon>
        <taxon>Sordariales</taxon>
        <taxon>Schizotheciaceae</taxon>
        <taxon>Schizothecium</taxon>
    </lineage>
</organism>
<protein>
    <submittedName>
        <fullName evidence="3">Uncharacterized protein</fullName>
    </submittedName>
</protein>
<evidence type="ECO:0000256" key="1">
    <source>
        <dbReference type="SAM" id="MobiDB-lite"/>
    </source>
</evidence>
<feature type="transmembrane region" description="Helical" evidence="2">
    <location>
        <begin position="21"/>
        <end position="39"/>
    </location>
</feature>
<keyword evidence="2" id="KW-0472">Membrane</keyword>
<reference evidence="3" key="1">
    <citation type="submission" date="2023-06" db="EMBL/GenBank/DDBJ databases">
        <title>Genome-scale phylogeny and comparative genomics of the fungal order Sordariales.</title>
        <authorList>
            <consortium name="Lawrence Berkeley National Laboratory"/>
            <person name="Hensen N."/>
            <person name="Bonometti L."/>
            <person name="Westerberg I."/>
            <person name="Brannstrom I.O."/>
            <person name="Guillou S."/>
            <person name="Cros-Aarteil S."/>
            <person name="Calhoun S."/>
            <person name="Haridas S."/>
            <person name="Kuo A."/>
            <person name="Mondo S."/>
            <person name="Pangilinan J."/>
            <person name="Riley R."/>
            <person name="LaButti K."/>
            <person name="Andreopoulos B."/>
            <person name="Lipzen A."/>
            <person name="Chen C."/>
            <person name="Yanf M."/>
            <person name="Daum C."/>
            <person name="Ng V."/>
            <person name="Clum A."/>
            <person name="Steindorff A."/>
            <person name="Ohm R."/>
            <person name="Martin F."/>
            <person name="Silar P."/>
            <person name="Natvig D."/>
            <person name="Lalanne C."/>
            <person name="Gautier V."/>
            <person name="Ament-velasquez S.L."/>
            <person name="Kruys A."/>
            <person name="Hutchinson M.I."/>
            <person name="Powell A.J."/>
            <person name="Barry K."/>
            <person name="Miller A.N."/>
            <person name="Grigoriev I.V."/>
            <person name="Debuchy R."/>
            <person name="Gladieux P."/>
            <person name="Thoren M.H."/>
            <person name="Johannesson H."/>
        </authorList>
    </citation>
    <scope>NUCLEOTIDE SEQUENCE</scope>
    <source>
        <strain evidence="3">SMH3187-1</strain>
    </source>
</reference>
<feature type="transmembrane region" description="Helical" evidence="2">
    <location>
        <begin position="199"/>
        <end position="223"/>
    </location>
</feature>
<evidence type="ECO:0000256" key="2">
    <source>
        <dbReference type="SAM" id="Phobius"/>
    </source>
</evidence>
<sequence length="391" mass="42729">MSGPSTATASPGCSISGNSEIYGLGIRVSFYLLWFSLTLSRWIPSPDLFLVVLGTHFVFATAVFFGLVITAANSRTLSAAEVYVTIMLISALTCYERVPYCIWRMATAFRKELDNRVYYFHHGLVGRENMAGPNIFVVTETSLLGCVVGLQLWFFISGVESGALYDAETTTPGGARCVVREQYGFLFTASDLQSAGFRALNIILILAVVIGSMVVSLADRGLILPQSRRRKRRQKLTHPRLCLFKQMQTLVDLTVTPILIGAIEATIIWNRIPNANHATTSSQLLPLFISITILLFVLCQLLISIGENIRPTYHTTHSHSSSSSSNTTEHIYAATPPSSSPCTCGGPGCRTDEKYSYPTTSNDDHPSLSHPATAHMAAAACCSARYPRTQI</sequence>
<feature type="non-terminal residue" evidence="3">
    <location>
        <position position="1"/>
    </location>
</feature>
<feature type="transmembrane region" description="Helical" evidence="2">
    <location>
        <begin position="135"/>
        <end position="156"/>
    </location>
</feature>
<name>A0AA40KD07_9PEZI</name>
<evidence type="ECO:0000313" key="4">
    <source>
        <dbReference type="Proteomes" id="UP001172155"/>
    </source>
</evidence>
<keyword evidence="2" id="KW-0812">Transmembrane</keyword>
<gene>
    <name evidence="3" type="ORF">B0T18DRAFT_485091</name>
</gene>
<dbReference type="Proteomes" id="UP001172155">
    <property type="component" value="Unassembled WGS sequence"/>
</dbReference>
<dbReference type="EMBL" id="JAUKUD010000001">
    <property type="protein sequence ID" value="KAK0754679.1"/>
    <property type="molecule type" value="Genomic_DNA"/>
</dbReference>
<comment type="caution">
    <text evidence="3">The sequence shown here is derived from an EMBL/GenBank/DDBJ whole genome shotgun (WGS) entry which is preliminary data.</text>
</comment>
<feature type="region of interest" description="Disordered" evidence="1">
    <location>
        <begin position="314"/>
        <end position="343"/>
    </location>
</feature>
<feature type="transmembrane region" description="Helical" evidence="2">
    <location>
        <begin position="250"/>
        <end position="272"/>
    </location>
</feature>
<feature type="transmembrane region" description="Helical" evidence="2">
    <location>
        <begin position="284"/>
        <end position="303"/>
    </location>
</feature>
<dbReference type="AlphaFoldDB" id="A0AA40KD07"/>
<feature type="transmembrane region" description="Helical" evidence="2">
    <location>
        <begin position="48"/>
        <end position="71"/>
    </location>
</feature>
<evidence type="ECO:0000313" key="3">
    <source>
        <dbReference type="EMBL" id="KAK0754679.1"/>
    </source>
</evidence>